<dbReference type="SUPFAM" id="SSF52317">
    <property type="entry name" value="Class I glutamine amidotransferase-like"/>
    <property type="match status" value="1"/>
</dbReference>
<dbReference type="PROSITE" id="PS51273">
    <property type="entry name" value="GATASE_TYPE_1"/>
    <property type="match status" value="1"/>
</dbReference>
<dbReference type="EMBL" id="PTQR01000004">
    <property type="protein sequence ID" value="TKX27362.1"/>
    <property type="molecule type" value="Genomic_DNA"/>
</dbReference>
<dbReference type="Proteomes" id="UP000308133">
    <property type="component" value="Unassembled WGS sequence"/>
</dbReference>
<accession>A0A4V6YAZ4</accession>
<dbReference type="Gene3D" id="3.40.50.300">
    <property type="entry name" value="P-loop containing nucleotide triphosphate hydrolases"/>
    <property type="match status" value="1"/>
</dbReference>
<dbReference type="GO" id="GO:0097268">
    <property type="term" value="C:cytoophidium"/>
    <property type="evidence" value="ECO:0007669"/>
    <property type="project" value="TreeGrafter"/>
</dbReference>
<proteinExistence type="inferred from homology"/>
<comment type="similarity">
    <text evidence="2 9">Belongs to the CTP synthase family.</text>
</comment>
<dbReference type="PANTHER" id="PTHR11550">
    <property type="entry name" value="CTP SYNTHASE"/>
    <property type="match status" value="1"/>
</dbReference>
<dbReference type="GO" id="GO:0042802">
    <property type="term" value="F:identical protein binding"/>
    <property type="evidence" value="ECO:0007669"/>
    <property type="project" value="TreeGrafter"/>
</dbReference>
<protein>
    <recommendedName>
        <fullName evidence="9">CTP synthase</fullName>
        <ecNumber evidence="9">6.3.4.2</ecNumber>
    </recommendedName>
    <alternativeName>
        <fullName evidence="9">UTP--ammonia ligase</fullName>
    </alternativeName>
</protein>
<evidence type="ECO:0000256" key="6">
    <source>
        <dbReference type="ARBA" id="ARBA00022962"/>
    </source>
</evidence>
<evidence type="ECO:0000256" key="4">
    <source>
        <dbReference type="ARBA" id="ARBA00022741"/>
    </source>
</evidence>
<dbReference type="FunFam" id="3.40.50.300:FF:000207">
    <property type="entry name" value="CTP synthase"/>
    <property type="match status" value="1"/>
</dbReference>
<feature type="domain" description="Glutamine amidotransferase" evidence="10">
    <location>
        <begin position="311"/>
        <end position="560"/>
    </location>
</feature>
<keyword evidence="4 9" id="KW-0547">Nucleotide-binding</keyword>
<dbReference type="InterPro" id="IPR029062">
    <property type="entry name" value="Class_I_gatase-like"/>
</dbReference>
<dbReference type="GO" id="GO:0019856">
    <property type="term" value="P:pyrimidine nucleobase biosynthetic process"/>
    <property type="evidence" value="ECO:0007669"/>
    <property type="project" value="TreeGrafter"/>
</dbReference>
<comment type="pathway">
    <text evidence="1 9">Pyrimidine metabolism; CTP biosynthesis via de novo pathway; CTP from UDP: step 2/2.</text>
</comment>
<dbReference type="InterPro" id="IPR017926">
    <property type="entry name" value="GATASE"/>
</dbReference>
<dbReference type="InterPro" id="IPR027417">
    <property type="entry name" value="P-loop_NTPase"/>
</dbReference>
<evidence type="ECO:0000256" key="5">
    <source>
        <dbReference type="ARBA" id="ARBA00022840"/>
    </source>
</evidence>
<evidence type="ECO:0000256" key="1">
    <source>
        <dbReference type="ARBA" id="ARBA00005171"/>
    </source>
</evidence>
<evidence type="ECO:0000256" key="7">
    <source>
        <dbReference type="ARBA" id="ARBA00022975"/>
    </source>
</evidence>
<evidence type="ECO:0000256" key="3">
    <source>
        <dbReference type="ARBA" id="ARBA00022598"/>
    </source>
</evidence>
<keyword evidence="6 9" id="KW-0315">Glutamine amidotransferase</keyword>
<dbReference type="CDD" id="cd01746">
    <property type="entry name" value="GATase1_CTP_Synthase"/>
    <property type="match status" value="1"/>
</dbReference>
<dbReference type="NCBIfam" id="TIGR00337">
    <property type="entry name" value="PyrG"/>
    <property type="match status" value="1"/>
</dbReference>
<dbReference type="EC" id="6.3.4.2" evidence="9"/>
<comment type="function">
    <text evidence="9">Catalyzes the ATP-dependent amination of UTP to CTP with either L-glutamine or ammonia as the source of nitrogen.</text>
</comment>
<dbReference type="InterPro" id="IPR017456">
    <property type="entry name" value="CTP_synthase_N"/>
</dbReference>
<evidence type="ECO:0000313" key="13">
    <source>
        <dbReference type="Proteomes" id="UP000308133"/>
    </source>
</evidence>
<dbReference type="GO" id="GO:0044210">
    <property type="term" value="P:'de novo' CTP biosynthetic process"/>
    <property type="evidence" value="ECO:0007669"/>
    <property type="project" value="UniProtKB-UniRule"/>
</dbReference>
<dbReference type="Gene3D" id="3.40.50.880">
    <property type="match status" value="1"/>
</dbReference>
<keyword evidence="7 9" id="KW-0665">Pyrimidine biosynthesis</keyword>
<feature type="domain" description="CTP synthase N-terminal" evidence="11">
    <location>
        <begin position="2"/>
        <end position="263"/>
    </location>
</feature>
<name>A0A4V6YAZ4_9PEZI</name>
<dbReference type="GO" id="GO:0005737">
    <property type="term" value="C:cytoplasm"/>
    <property type="evidence" value="ECO:0007669"/>
    <property type="project" value="TreeGrafter"/>
</dbReference>
<sequence>MKYVLVSGGVISGVGKGIIACKLTAAHVSSIKIDPYLNVDAGTMNPKEHGECFVLDDGGEVDLDLGNYERYLNITLTRDNNITTGKIYQHVIEKERRGDYLGHTVQVVPHVIEAIEDWVERVAKVPVDDTGEEPDICIIELGGTVGDIESMPFVEAMTQLRVRAGRDNFMQIHVSYIPMVHGEQKTKPTQMAVKAVRSAGLIPDIIACRCESPLDPSVIEKISRYSQVPVSQVLAVRDMPSTYQVPILLNEQNLLKTSTSILRLDELQIKSALVSKGKKIWRTWTDLAMGLNHVHETVDIVLVGKYLEQPDSYLSVVRSLEHSSMKCRRKLKLTMVDSEHLETKYQTKNPAAYHKAWHNLCTASGILVPGGFGTRGTEGMVSAARWARENGTPYLGICLGMQIAVIEFARNKCGMTLPVATSEEFDGTDSDRVIISMPEHHPGKLGGTMRLGLKPTIWQPDTEWSRLRALYSAAPKQATHTADTAALSQEHILERHRHRYEVNPTYISALEKGGLTFIGKDETGVRQEIIELKDHPWFVGVQYHPEYLSRVLGPSKPYLGFVAAAAGMLEQVTNSLRSDSLSDGVEGLLNGVNGDGHAAF</sequence>
<keyword evidence="3 9" id="KW-0436">Ligase</keyword>
<dbReference type="InterPro" id="IPR033828">
    <property type="entry name" value="GATase1_CTP_Synthase"/>
</dbReference>
<dbReference type="Pfam" id="PF06418">
    <property type="entry name" value="CTP_synth_N"/>
    <property type="match status" value="1"/>
</dbReference>
<evidence type="ECO:0000256" key="9">
    <source>
        <dbReference type="RuleBase" id="RU810713"/>
    </source>
</evidence>
<evidence type="ECO:0000256" key="2">
    <source>
        <dbReference type="ARBA" id="ARBA00007533"/>
    </source>
</evidence>
<gene>
    <name evidence="12" type="ORF">C1H76_0199</name>
</gene>
<evidence type="ECO:0000259" key="10">
    <source>
        <dbReference type="Pfam" id="PF00117"/>
    </source>
</evidence>
<dbReference type="AlphaFoldDB" id="A0A4V6YAZ4"/>
<dbReference type="Pfam" id="PF00117">
    <property type="entry name" value="GATase"/>
    <property type="match status" value="1"/>
</dbReference>
<dbReference type="NCBIfam" id="NF003792">
    <property type="entry name" value="PRK05380.1"/>
    <property type="match status" value="1"/>
</dbReference>
<evidence type="ECO:0000259" key="11">
    <source>
        <dbReference type="Pfam" id="PF06418"/>
    </source>
</evidence>
<dbReference type="CDD" id="cd03113">
    <property type="entry name" value="CTPS_N"/>
    <property type="match status" value="1"/>
</dbReference>
<evidence type="ECO:0000313" key="12">
    <source>
        <dbReference type="EMBL" id="TKX27362.1"/>
    </source>
</evidence>
<comment type="caution">
    <text evidence="12">The sequence shown here is derived from an EMBL/GenBank/DDBJ whole genome shotgun (WGS) entry which is preliminary data.</text>
</comment>
<dbReference type="InterPro" id="IPR004468">
    <property type="entry name" value="CTP_synthase"/>
</dbReference>
<evidence type="ECO:0000256" key="8">
    <source>
        <dbReference type="ARBA" id="ARBA00047781"/>
    </source>
</evidence>
<dbReference type="PANTHER" id="PTHR11550:SF0">
    <property type="entry name" value="CTP SYNTHASE-RELATED"/>
    <property type="match status" value="1"/>
</dbReference>
<dbReference type="GO" id="GO:0005524">
    <property type="term" value="F:ATP binding"/>
    <property type="evidence" value="ECO:0007669"/>
    <property type="project" value="UniProtKB-KW"/>
</dbReference>
<comment type="catalytic activity">
    <reaction evidence="8 9">
        <text>UTP + L-glutamine + ATP + H2O = CTP + L-glutamate + ADP + phosphate + 2 H(+)</text>
        <dbReference type="Rhea" id="RHEA:26426"/>
        <dbReference type="ChEBI" id="CHEBI:15377"/>
        <dbReference type="ChEBI" id="CHEBI:15378"/>
        <dbReference type="ChEBI" id="CHEBI:29985"/>
        <dbReference type="ChEBI" id="CHEBI:30616"/>
        <dbReference type="ChEBI" id="CHEBI:37563"/>
        <dbReference type="ChEBI" id="CHEBI:43474"/>
        <dbReference type="ChEBI" id="CHEBI:46398"/>
        <dbReference type="ChEBI" id="CHEBI:58359"/>
        <dbReference type="ChEBI" id="CHEBI:456216"/>
        <dbReference type="EC" id="6.3.4.2"/>
    </reaction>
</comment>
<dbReference type="SUPFAM" id="SSF52540">
    <property type="entry name" value="P-loop containing nucleoside triphosphate hydrolases"/>
    <property type="match status" value="1"/>
</dbReference>
<keyword evidence="5 9" id="KW-0067">ATP-binding</keyword>
<organism evidence="12 13">
    <name type="scientific">Elsinoe australis</name>
    <dbReference type="NCBI Taxonomy" id="40998"/>
    <lineage>
        <taxon>Eukaryota</taxon>
        <taxon>Fungi</taxon>
        <taxon>Dikarya</taxon>
        <taxon>Ascomycota</taxon>
        <taxon>Pezizomycotina</taxon>
        <taxon>Dothideomycetes</taxon>
        <taxon>Dothideomycetidae</taxon>
        <taxon>Myriangiales</taxon>
        <taxon>Elsinoaceae</taxon>
        <taxon>Elsinoe</taxon>
    </lineage>
</organism>
<dbReference type="GO" id="GO:0003883">
    <property type="term" value="F:CTP synthase activity"/>
    <property type="evidence" value="ECO:0007669"/>
    <property type="project" value="UniProtKB-UniRule"/>
</dbReference>
<dbReference type="UniPathway" id="UPA00159">
    <property type="reaction ID" value="UER00277"/>
</dbReference>
<reference evidence="12 13" key="1">
    <citation type="submission" date="2018-02" db="EMBL/GenBank/DDBJ databases">
        <title>Draft genome sequences of Elsinoe sp., causing black scab on jojoba.</title>
        <authorList>
            <person name="Stodart B."/>
            <person name="Jeffress S."/>
            <person name="Ash G."/>
            <person name="Arun Chinnappa K."/>
        </authorList>
    </citation>
    <scope>NUCLEOTIDE SEQUENCE [LARGE SCALE GENOMIC DNA]</scope>
    <source>
        <strain evidence="12 13">Hillstone_2</strain>
    </source>
</reference>